<feature type="domain" description="Peripheral subunit-binding (PSBD)" evidence="9">
    <location>
        <begin position="159"/>
        <end position="196"/>
    </location>
</feature>
<dbReference type="EC" id="2.3.1.-" evidence="6"/>
<evidence type="ECO:0000256" key="3">
    <source>
        <dbReference type="ARBA" id="ARBA00022679"/>
    </source>
</evidence>
<evidence type="ECO:0000313" key="11">
    <source>
        <dbReference type="Proteomes" id="UP000662111"/>
    </source>
</evidence>
<keyword evidence="5 6" id="KW-0012">Acyltransferase</keyword>
<feature type="compositionally biased region" description="Low complexity" evidence="7">
    <location>
        <begin position="142"/>
        <end position="165"/>
    </location>
</feature>
<keyword evidence="10" id="KW-0670">Pyruvate</keyword>
<comment type="cofactor">
    <cofactor evidence="1 6">
        <name>(R)-lipoate</name>
        <dbReference type="ChEBI" id="CHEBI:83088"/>
    </cofactor>
</comment>
<dbReference type="InterPro" id="IPR050743">
    <property type="entry name" value="2-oxoacid_DH_E2_comp"/>
</dbReference>
<dbReference type="PANTHER" id="PTHR43178">
    <property type="entry name" value="DIHYDROLIPOAMIDE ACETYLTRANSFERASE COMPONENT OF PYRUVATE DEHYDROGENASE COMPLEX"/>
    <property type="match status" value="1"/>
</dbReference>
<name>A0ABQ2FCI4_9MICO</name>
<dbReference type="Pfam" id="PF00198">
    <property type="entry name" value="2-oxoacid_dh"/>
    <property type="match status" value="1"/>
</dbReference>
<feature type="compositionally biased region" description="Low complexity" evidence="7">
    <location>
        <begin position="221"/>
        <end position="236"/>
    </location>
</feature>
<dbReference type="InterPro" id="IPR004167">
    <property type="entry name" value="PSBD"/>
</dbReference>
<dbReference type="Pfam" id="PF02817">
    <property type="entry name" value="E3_binding"/>
    <property type="match status" value="1"/>
</dbReference>
<comment type="similarity">
    <text evidence="2 6">Belongs to the 2-oxoacid dehydrogenase family.</text>
</comment>
<dbReference type="CDD" id="cd06849">
    <property type="entry name" value="lipoyl_domain"/>
    <property type="match status" value="1"/>
</dbReference>
<evidence type="ECO:0000256" key="4">
    <source>
        <dbReference type="ARBA" id="ARBA00022823"/>
    </source>
</evidence>
<protein>
    <recommendedName>
        <fullName evidence="6">Dihydrolipoamide acetyltransferase component of pyruvate dehydrogenase complex</fullName>
        <ecNumber evidence="6">2.3.1.-</ecNumber>
    </recommendedName>
</protein>
<dbReference type="PANTHER" id="PTHR43178:SF5">
    <property type="entry name" value="LIPOAMIDE ACYLTRANSFERASE COMPONENT OF BRANCHED-CHAIN ALPHA-KETO ACID DEHYDROGENASE COMPLEX, MITOCHONDRIAL"/>
    <property type="match status" value="1"/>
</dbReference>
<dbReference type="SUPFAM" id="SSF52777">
    <property type="entry name" value="CoA-dependent acyltransferases"/>
    <property type="match status" value="1"/>
</dbReference>
<keyword evidence="4 6" id="KW-0450">Lipoyl</keyword>
<dbReference type="EMBL" id="BMLB01000006">
    <property type="protein sequence ID" value="GGK78703.1"/>
    <property type="molecule type" value="Genomic_DNA"/>
</dbReference>
<dbReference type="PROSITE" id="PS51826">
    <property type="entry name" value="PSBD"/>
    <property type="match status" value="1"/>
</dbReference>
<dbReference type="Gene3D" id="4.10.320.10">
    <property type="entry name" value="E3-binding domain"/>
    <property type="match status" value="1"/>
</dbReference>
<evidence type="ECO:0000256" key="7">
    <source>
        <dbReference type="SAM" id="MobiDB-lite"/>
    </source>
</evidence>
<dbReference type="RefSeq" id="WP_022922168.1">
    <property type="nucleotide sequence ID" value="NZ_BMLB01000006.1"/>
</dbReference>
<dbReference type="SUPFAM" id="SSF47005">
    <property type="entry name" value="Peripheral subunit-binding domain of 2-oxo acid dehydrogenase complex"/>
    <property type="match status" value="1"/>
</dbReference>
<sequence length="487" mass="50952">MPEFKLPDPGEGLVEATIIQWKVGVGDTVRTNDIVVEVETAKSLVELPIPWDGTVTQILAQEGQEVEVGTPIIVIDTGDGGGADAGTTPEDVTDAATAASDDLVPTPPADGGAGDGKPAREAVLVGYGAIESSTTRRRRRGAASAAEEAQDAAAPRRAKAAPPVRKYAKDKGVDLTQVTPSREDGVVTRADVDRFLAGGAASASAQHAAAEVAVPAEQGAATGQAAAPAGAPQASATPYQRPTLSRSGEREERTDVKGVTKMMAQAMVSSKFSAPHVTEFVTVDVTRTMELVERLKTDRSYGMTDVKVSPLLVLAKAMCLAVRRNPGMNAVWDEAAQQIVQRNYVNLGIAAATPRGLVVPNIKDADLMDLRQLAEALGDLVSTARAGRTQPADMSGGTITITNVGVFGVDTGTPIINPGESAIVAFGAVRRMPWVVQTDGVEQIVPRWVTQLAVSFDHRLIDGELGSMFLADLAALLEDPSRALVWG</sequence>
<feature type="region of interest" description="Disordered" evidence="7">
    <location>
        <begin position="221"/>
        <end position="255"/>
    </location>
</feature>
<evidence type="ECO:0000256" key="6">
    <source>
        <dbReference type="RuleBase" id="RU003423"/>
    </source>
</evidence>
<dbReference type="InterPro" id="IPR036625">
    <property type="entry name" value="E3-bd_dom_sf"/>
</dbReference>
<dbReference type="InterPro" id="IPR023213">
    <property type="entry name" value="CAT-like_dom_sf"/>
</dbReference>
<dbReference type="InterPro" id="IPR000089">
    <property type="entry name" value="Biotin_lipoyl"/>
</dbReference>
<evidence type="ECO:0000313" key="10">
    <source>
        <dbReference type="EMBL" id="GGK78703.1"/>
    </source>
</evidence>
<evidence type="ECO:0000259" key="8">
    <source>
        <dbReference type="PROSITE" id="PS50968"/>
    </source>
</evidence>
<keyword evidence="11" id="KW-1185">Reference proteome</keyword>
<organism evidence="10 11">
    <name type="scientific">Ornithinimicrobium pekingense</name>
    <dbReference type="NCBI Taxonomy" id="384677"/>
    <lineage>
        <taxon>Bacteria</taxon>
        <taxon>Bacillati</taxon>
        <taxon>Actinomycetota</taxon>
        <taxon>Actinomycetes</taxon>
        <taxon>Micrococcales</taxon>
        <taxon>Ornithinimicrobiaceae</taxon>
        <taxon>Ornithinimicrobium</taxon>
    </lineage>
</organism>
<dbReference type="Gene3D" id="2.40.50.100">
    <property type="match status" value="1"/>
</dbReference>
<dbReference type="Pfam" id="PF00364">
    <property type="entry name" value="Biotin_lipoyl"/>
    <property type="match status" value="1"/>
</dbReference>
<dbReference type="InterPro" id="IPR011053">
    <property type="entry name" value="Single_hybrid_motif"/>
</dbReference>
<comment type="caution">
    <text evidence="10">The sequence shown here is derived from an EMBL/GenBank/DDBJ whole genome shotgun (WGS) entry which is preliminary data.</text>
</comment>
<feature type="compositionally biased region" description="Polar residues" evidence="7">
    <location>
        <begin position="237"/>
        <end position="246"/>
    </location>
</feature>
<reference evidence="11" key="1">
    <citation type="journal article" date="2019" name="Int. J. Syst. Evol. Microbiol.">
        <title>The Global Catalogue of Microorganisms (GCM) 10K type strain sequencing project: providing services to taxonomists for standard genome sequencing and annotation.</title>
        <authorList>
            <consortium name="The Broad Institute Genomics Platform"/>
            <consortium name="The Broad Institute Genome Sequencing Center for Infectious Disease"/>
            <person name="Wu L."/>
            <person name="Ma J."/>
        </authorList>
    </citation>
    <scope>NUCLEOTIDE SEQUENCE [LARGE SCALE GENOMIC DNA]</scope>
    <source>
        <strain evidence="11">CGMCC 1.5362</strain>
    </source>
</reference>
<proteinExistence type="inferred from homology"/>
<evidence type="ECO:0000256" key="5">
    <source>
        <dbReference type="ARBA" id="ARBA00023315"/>
    </source>
</evidence>
<evidence type="ECO:0000256" key="2">
    <source>
        <dbReference type="ARBA" id="ARBA00007317"/>
    </source>
</evidence>
<keyword evidence="3 6" id="KW-0808">Transferase</keyword>
<accession>A0ABQ2FCI4</accession>
<dbReference type="SUPFAM" id="SSF51230">
    <property type="entry name" value="Single hybrid motif"/>
    <property type="match status" value="1"/>
</dbReference>
<dbReference type="InterPro" id="IPR001078">
    <property type="entry name" value="2-oxoacid_DH_actylTfrase"/>
</dbReference>
<evidence type="ECO:0000256" key="1">
    <source>
        <dbReference type="ARBA" id="ARBA00001938"/>
    </source>
</evidence>
<feature type="domain" description="Lipoyl-binding" evidence="8">
    <location>
        <begin position="1"/>
        <end position="76"/>
    </location>
</feature>
<dbReference type="Gene3D" id="3.30.559.10">
    <property type="entry name" value="Chloramphenicol acetyltransferase-like domain"/>
    <property type="match status" value="1"/>
</dbReference>
<feature type="region of interest" description="Disordered" evidence="7">
    <location>
        <begin position="98"/>
        <end position="180"/>
    </location>
</feature>
<dbReference type="PROSITE" id="PS50968">
    <property type="entry name" value="BIOTINYL_LIPOYL"/>
    <property type="match status" value="1"/>
</dbReference>
<dbReference type="Proteomes" id="UP000662111">
    <property type="component" value="Unassembled WGS sequence"/>
</dbReference>
<evidence type="ECO:0000259" key="9">
    <source>
        <dbReference type="PROSITE" id="PS51826"/>
    </source>
</evidence>
<gene>
    <name evidence="10" type="ORF">GCM10011509_29050</name>
</gene>